<name>A0A367IVI9_RHIST</name>
<gene>
    <name evidence="2" type="ORF">CU098_003453</name>
</gene>
<accession>A0A367IVI9</accession>
<reference evidence="2 3" key="1">
    <citation type="journal article" date="2018" name="G3 (Bethesda)">
        <title>Phylogenetic and Phylogenomic Definition of Rhizopus Species.</title>
        <authorList>
            <person name="Gryganskyi A.P."/>
            <person name="Golan J."/>
            <person name="Dolatabadi S."/>
            <person name="Mondo S."/>
            <person name="Robb S."/>
            <person name="Idnurm A."/>
            <person name="Muszewska A."/>
            <person name="Steczkiewicz K."/>
            <person name="Masonjones S."/>
            <person name="Liao H.L."/>
            <person name="Gajdeczka M.T."/>
            <person name="Anike F."/>
            <person name="Vuek A."/>
            <person name="Anishchenko I.M."/>
            <person name="Voigt K."/>
            <person name="de Hoog G.S."/>
            <person name="Smith M.E."/>
            <person name="Heitman J."/>
            <person name="Vilgalys R."/>
            <person name="Stajich J.E."/>
        </authorList>
    </citation>
    <scope>NUCLEOTIDE SEQUENCE [LARGE SCALE GENOMIC DNA]</scope>
    <source>
        <strain evidence="2 3">LSU 92-RS-03</strain>
    </source>
</reference>
<protein>
    <submittedName>
        <fullName evidence="2">Uncharacterized protein</fullName>
    </submittedName>
</protein>
<evidence type="ECO:0000256" key="1">
    <source>
        <dbReference type="SAM" id="MobiDB-lite"/>
    </source>
</evidence>
<sequence length="79" mass="8978">MGNCINLPYTFESKSSNSKSSAKQQESEDTNLTTQETPVGNPIEPLYYSTNDSTRIFHVGQESTYWLPKDDDEQRRLTG</sequence>
<dbReference type="AlphaFoldDB" id="A0A367IVI9"/>
<dbReference type="OrthoDB" id="2013972at2759"/>
<evidence type="ECO:0000313" key="2">
    <source>
        <dbReference type="EMBL" id="RCH81713.1"/>
    </source>
</evidence>
<proteinExistence type="predicted"/>
<dbReference type="Proteomes" id="UP000253551">
    <property type="component" value="Unassembled WGS sequence"/>
</dbReference>
<comment type="caution">
    <text evidence="2">The sequence shown here is derived from an EMBL/GenBank/DDBJ whole genome shotgun (WGS) entry which is preliminary data.</text>
</comment>
<keyword evidence="3" id="KW-1185">Reference proteome</keyword>
<organism evidence="2 3">
    <name type="scientific">Rhizopus stolonifer</name>
    <name type="common">Rhizopus nigricans</name>
    <dbReference type="NCBI Taxonomy" id="4846"/>
    <lineage>
        <taxon>Eukaryota</taxon>
        <taxon>Fungi</taxon>
        <taxon>Fungi incertae sedis</taxon>
        <taxon>Mucoromycota</taxon>
        <taxon>Mucoromycotina</taxon>
        <taxon>Mucoromycetes</taxon>
        <taxon>Mucorales</taxon>
        <taxon>Mucorineae</taxon>
        <taxon>Rhizopodaceae</taxon>
        <taxon>Rhizopus</taxon>
    </lineage>
</organism>
<dbReference type="EMBL" id="PJQM01005399">
    <property type="protein sequence ID" value="RCH81713.1"/>
    <property type="molecule type" value="Genomic_DNA"/>
</dbReference>
<feature type="non-terminal residue" evidence="2">
    <location>
        <position position="79"/>
    </location>
</feature>
<feature type="compositionally biased region" description="Low complexity" evidence="1">
    <location>
        <begin position="12"/>
        <end position="24"/>
    </location>
</feature>
<feature type="region of interest" description="Disordered" evidence="1">
    <location>
        <begin position="1"/>
        <end position="47"/>
    </location>
</feature>
<evidence type="ECO:0000313" key="3">
    <source>
        <dbReference type="Proteomes" id="UP000253551"/>
    </source>
</evidence>